<proteinExistence type="predicted"/>
<evidence type="ECO:0000313" key="4">
    <source>
        <dbReference type="Proteomes" id="UP000034034"/>
    </source>
</evidence>
<reference evidence="3" key="1">
    <citation type="submission" date="2019-08" db="EMBL/GenBank/DDBJ databases">
        <title>Complete genome sequence of a mangrove-derived Streptomyces xiamenensis.</title>
        <authorList>
            <person name="Xu J."/>
        </authorList>
    </citation>
    <scope>NUCLEOTIDE SEQUENCE</scope>
    <source>
        <strain evidence="3">318</strain>
    </source>
</reference>
<dbReference type="HOGENOM" id="CLU_455545_0_0_11"/>
<feature type="signal peptide" evidence="2">
    <location>
        <begin position="1"/>
        <end position="31"/>
    </location>
</feature>
<keyword evidence="2" id="KW-0732">Signal</keyword>
<keyword evidence="4" id="KW-1185">Reference proteome</keyword>
<dbReference type="PATRIC" id="fig|408015.6.peg.3698"/>
<dbReference type="EMBL" id="CP009922">
    <property type="protein sequence ID" value="AKG45034.1"/>
    <property type="molecule type" value="Genomic_DNA"/>
</dbReference>
<dbReference type="RefSeq" id="WP_030728270.1">
    <property type="nucleotide sequence ID" value="NZ_CP009922.3"/>
</dbReference>
<dbReference type="Proteomes" id="UP000034034">
    <property type="component" value="Chromosome"/>
</dbReference>
<evidence type="ECO:0000256" key="1">
    <source>
        <dbReference type="SAM" id="Phobius"/>
    </source>
</evidence>
<organism evidence="3 4">
    <name type="scientific">Streptomyces xiamenensis</name>
    <dbReference type="NCBI Taxonomy" id="408015"/>
    <lineage>
        <taxon>Bacteria</taxon>
        <taxon>Bacillati</taxon>
        <taxon>Actinomycetota</taxon>
        <taxon>Actinomycetes</taxon>
        <taxon>Kitasatosporales</taxon>
        <taxon>Streptomycetaceae</taxon>
        <taxon>Streptomyces</taxon>
    </lineage>
</organism>
<feature type="chain" id="PRO_5002515825" description="DUF4350 domain-containing protein" evidence="2">
    <location>
        <begin position="32"/>
        <end position="599"/>
    </location>
</feature>
<evidence type="ECO:0000256" key="2">
    <source>
        <dbReference type="SAM" id="SignalP"/>
    </source>
</evidence>
<protein>
    <recommendedName>
        <fullName evidence="5">DUF4350 domain-containing protein</fullName>
    </recommendedName>
</protein>
<feature type="transmembrane region" description="Helical" evidence="1">
    <location>
        <begin position="461"/>
        <end position="483"/>
    </location>
</feature>
<accession>A0A0F7FY24</accession>
<dbReference type="KEGG" id="sxi:SXIM_36500"/>
<keyword evidence="1" id="KW-0472">Membrane</keyword>
<dbReference type="AlphaFoldDB" id="A0A0F7FY24"/>
<gene>
    <name evidence="3" type="ORF">SXIM_36500</name>
</gene>
<dbReference type="STRING" id="408015.SXIM_36500"/>
<keyword evidence="1" id="KW-0812">Transmembrane</keyword>
<sequence length="599" mass="63607">MRTTAGRRARLAGLLGVLMLFGLLTAPPARAAGQLEEAIAALADGETVWVAEDYQGADPQLVELLRARYERTDTTFRIAFVTEEIGEDGAAAQQLAAEIGEPGVYMVHSETRSATSDSPDRSEQRTTVGISLDEWDLFDEEMARVGIGNGNVLLSLPDALDGDVSTGVHALADGDTRFFVDPAVTEAFPSLDEAMLESVFAGVPQLRVALVSGVSGRTEDTMAALAEDLPDDGAALLLQWQDDDFSAVMATGPGVPYTISDLVSVVGSSAITSVPVAEMPGRLALLASVLSDTDLLTEAAGVLGEQALYVHPGIPGFDAEAEYAAALSGAGTPVRVAFLPESVLELQLGEDTPWSGDDAEPAGMLAGQVDWADAPEQRMVVYRVDTYNGGRVSAVSVSGDDGLAQRAWGTQQSGEGFVAASLDALLELVDAPAAAVPGADEADEGADAETGEGGGWSPTTWVVLAVVALSVLSTANLLVRVLFPRRRRIRAAAARARKVARMTPEQLARERERAEIPARAARNDLERLDEVLAGLPMPRTSPRQVRVLQRIRADHERLLQAHADAVTWDDVAAIRERARRLNAAVELWRQMESRAPAAH</sequence>
<name>A0A0F7FY24_9ACTN</name>
<evidence type="ECO:0000313" key="3">
    <source>
        <dbReference type="EMBL" id="AKG45034.1"/>
    </source>
</evidence>
<evidence type="ECO:0008006" key="5">
    <source>
        <dbReference type="Google" id="ProtNLM"/>
    </source>
</evidence>
<keyword evidence="1" id="KW-1133">Transmembrane helix</keyword>